<comment type="similarity">
    <text evidence="6">Belongs to the vsr family.</text>
</comment>
<evidence type="ECO:0000313" key="8">
    <source>
        <dbReference type="EMBL" id="QOT71182.1"/>
    </source>
</evidence>
<evidence type="ECO:0000256" key="1">
    <source>
        <dbReference type="ARBA" id="ARBA00022722"/>
    </source>
</evidence>
<evidence type="ECO:0000256" key="2">
    <source>
        <dbReference type="ARBA" id="ARBA00022759"/>
    </source>
</evidence>
<dbReference type="AlphaFoldDB" id="A0A7M2GGC5"/>
<dbReference type="InterPro" id="IPR011335">
    <property type="entry name" value="Restrct_endonuc-II-like"/>
</dbReference>
<evidence type="ECO:0000313" key="9">
    <source>
        <dbReference type="Proteomes" id="UP000593663"/>
    </source>
</evidence>
<gene>
    <name evidence="8" type="primary">vsr</name>
    <name evidence="8" type="ORF">H5V43_13940</name>
</gene>
<dbReference type="GO" id="GO:0004519">
    <property type="term" value="F:endonuclease activity"/>
    <property type="evidence" value="ECO:0007669"/>
    <property type="project" value="UniProtKB-KW"/>
</dbReference>
<keyword evidence="4 6" id="KW-0378">Hydrolase</keyword>
<keyword evidence="3 6" id="KW-0227">DNA damage</keyword>
<reference evidence="9" key="1">
    <citation type="submission" date="2020-08" db="EMBL/GenBank/DDBJ databases">
        <title>Complete genome sequence of Sphingobium barthaii strain KK22, a high-molecular-weight polycyclic aromatic hydrocarbon-degrading soil bacterium.</title>
        <authorList>
            <person name="Mori J.F."/>
            <person name="Kanaly R.A."/>
        </authorList>
    </citation>
    <scope>NUCLEOTIDE SEQUENCE [LARGE SCALE GENOMIC DNA]</scope>
    <source>
        <strain evidence="9">KK22</strain>
    </source>
</reference>
<evidence type="ECO:0000256" key="5">
    <source>
        <dbReference type="ARBA" id="ARBA00023204"/>
    </source>
</evidence>
<dbReference type="Pfam" id="PF03852">
    <property type="entry name" value="Vsr"/>
    <property type="match status" value="1"/>
</dbReference>
<dbReference type="InterPro" id="IPR004603">
    <property type="entry name" value="DNA_mismatch_endonuc_vsr"/>
</dbReference>
<dbReference type="EC" id="3.1.-.-" evidence="6"/>
<dbReference type="PIRSF" id="PIRSF018267">
    <property type="entry name" value="VSR_endonuc"/>
    <property type="match status" value="1"/>
</dbReference>
<dbReference type="EMBL" id="CP060035">
    <property type="protein sequence ID" value="QOT71182.1"/>
    <property type="molecule type" value="Genomic_DNA"/>
</dbReference>
<evidence type="ECO:0000256" key="3">
    <source>
        <dbReference type="ARBA" id="ARBA00022763"/>
    </source>
</evidence>
<organism evidence="8 9">
    <name type="scientific">Sphingobium fuliginis (strain ATCC 27551)</name>
    <dbReference type="NCBI Taxonomy" id="336203"/>
    <lineage>
        <taxon>Bacteria</taxon>
        <taxon>Pseudomonadati</taxon>
        <taxon>Pseudomonadota</taxon>
        <taxon>Alphaproteobacteria</taxon>
        <taxon>Sphingomonadales</taxon>
        <taxon>Sphingomonadaceae</taxon>
        <taxon>Sphingobium</taxon>
    </lineage>
</organism>
<dbReference type="GO" id="GO:0016787">
    <property type="term" value="F:hydrolase activity"/>
    <property type="evidence" value="ECO:0007669"/>
    <property type="project" value="UniProtKB-KW"/>
</dbReference>
<protein>
    <recommendedName>
        <fullName evidence="6">Very short patch repair endonuclease</fullName>
        <ecNumber evidence="6">3.1.-.-</ecNumber>
    </recommendedName>
</protein>
<evidence type="ECO:0000256" key="7">
    <source>
        <dbReference type="SAM" id="MobiDB-lite"/>
    </source>
</evidence>
<sequence>MADRITPEARSANMSRVRNKNTKPELKVRSTLHRAGYRFRLHGRTLPGSPDIVLPKYRTAIFVHGCFWHGHEGCRRSKLPATRTDFWAAKISRNKERDCDAEQELIALGYHVVTLWECELRSESLILSQVDSVTGRGEV</sequence>
<feature type="region of interest" description="Disordered" evidence="7">
    <location>
        <begin position="1"/>
        <end position="23"/>
    </location>
</feature>
<name>A0A7M2GGC5_SPHSA</name>
<dbReference type="Gene3D" id="3.40.960.10">
    <property type="entry name" value="VSR Endonuclease"/>
    <property type="match status" value="1"/>
</dbReference>
<dbReference type="GO" id="GO:0006298">
    <property type="term" value="P:mismatch repair"/>
    <property type="evidence" value="ECO:0007669"/>
    <property type="project" value="UniProtKB-UniRule"/>
</dbReference>
<dbReference type="CDD" id="cd00221">
    <property type="entry name" value="Vsr"/>
    <property type="match status" value="1"/>
</dbReference>
<keyword evidence="5 6" id="KW-0234">DNA repair</keyword>
<dbReference type="REBASE" id="453362">
    <property type="entry name" value="V.SbaKK22ORF13950P"/>
</dbReference>
<dbReference type="Proteomes" id="UP000593663">
    <property type="component" value="Chromosome 1"/>
</dbReference>
<dbReference type="RefSeq" id="WP_128830697.1">
    <property type="nucleotide sequence ID" value="NZ_BATN01000016.1"/>
</dbReference>
<keyword evidence="1 6" id="KW-0540">Nuclease</keyword>
<comment type="function">
    <text evidence="6">May nick specific sequences that contain T:G mispairs resulting from m5C-deamination.</text>
</comment>
<dbReference type="KEGG" id="sbar:H5V43_13940"/>
<accession>A0A7M2GGC5</accession>
<proteinExistence type="inferred from homology"/>
<keyword evidence="2 6" id="KW-0255">Endonuclease</keyword>
<dbReference type="SUPFAM" id="SSF52980">
    <property type="entry name" value="Restriction endonuclease-like"/>
    <property type="match status" value="1"/>
</dbReference>
<evidence type="ECO:0000256" key="6">
    <source>
        <dbReference type="PIRNR" id="PIRNR018267"/>
    </source>
</evidence>
<evidence type="ECO:0000256" key="4">
    <source>
        <dbReference type="ARBA" id="ARBA00022801"/>
    </source>
</evidence>
<dbReference type="NCBIfam" id="TIGR00632">
    <property type="entry name" value="vsr"/>
    <property type="match status" value="1"/>
</dbReference>